<dbReference type="GO" id="GO:0003677">
    <property type="term" value="F:DNA binding"/>
    <property type="evidence" value="ECO:0007669"/>
    <property type="project" value="InterPro"/>
</dbReference>
<dbReference type="PANTHER" id="PTHR47691">
    <property type="entry name" value="REGULATOR-RELATED"/>
    <property type="match status" value="1"/>
</dbReference>
<dbReference type="RefSeq" id="WP_109597212.1">
    <property type="nucleotide sequence ID" value="NZ_BONA01000063.1"/>
</dbReference>
<sequence>MSDTFGRRLREQRHTAGLTMEQLAERSGVSARAISDMERERSVAPQRRTVQALAEALALPAAEQPAFLAAARAGRARTTATVPAGCCALPRPIPDFTGRGRELAQLTRVANAAQPAPAVAPVVTVSGTAGTGKTTLAVQAAHLLGAAFTGGSLFVDLRGMDARPPGADETLARLLSALGVRDDEIPEDGTDRAGMFRELLHHRRVLAVFDNVADESQVRPLLPGPGPSLTVITSRRLLAGLEGVHRLHLTQLPSEDAATLLRRIIGDREPGATGEVAELCGRLPLALRIAGNRLMSRPQWTVRHLADRLSDERRRLDQLIAGDLRIAAAFSLSYTQLSPQARRLFRRLSLAPVADFDAGLAGALDPVDPDGIEDALDELVESSLLQAHVDGRYRFHNLIRLFARERLAEEEPAAGHGRSA</sequence>
<dbReference type="AlphaFoldDB" id="A0A316FBY1"/>
<dbReference type="PROSITE" id="PS50943">
    <property type="entry name" value="HTH_CROC1"/>
    <property type="match status" value="1"/>
</dbReference>
<dbReference type="SUPFAM" id="SSF52540">
    <property type="entry name" value="P-loop containing nucleoside triphosphate hydrolases"/>
    <property type="match status" value="1"/>
</dbReference>
<dbReference type="SMART" id="SM00530">
    <property type="entry name" value="HTH_XRE"/>
    <property type="match status" value="1"/>
</dbReference>
<dbReference type="GO" id="GO:0043531">
    <property type="term" value="F:ADP binding"/>
    <property type="evidence" value="ECO:0007669"/>
    <property type="project" value="InterPro"/>
</dbReference>
<accession>A0A316FBY1</accession>
<feature type="domain" description="HTH cro/C1-type" evidence="1">
    <location>
        <begin position="9"/>
        <end position="64"/>
    </location>
</feature>
<dbReference type="Gene3D" id="1.10.260.40">
    <property type="entry name" value="lambda repressor-like DNA-binding domains"/>
    <property type="match status" value="1"/>
</dbReference>
<dbReference type="Pfam" id="PF13560">
    <property type="entry name" value="HTH_31"/>
    <property type="match status" value="1"/>
</dbReference>
<dbReference type="Gene3D" id="1.10.10.10">
    <property type="entry name" value="Winged helix-like DNA-binding domain superfamily/Winged helix DNA-binding domain"/>
    <property type="match status" value="1"/>
</dbReference>
<dbReference type="InterPro" id="IPR010982">
    <property type="entry name" value="Lambda_DNA-bd_dom_sf"/>
</dbReference>
<proteinExistence type="predicted"/>
<gene>
    <name evidence="2" type="ORF">BC793_113133</name>
</gene>
<evidence type="ECO:0000313" key="2">
    <source>
        <dbReference type="EMBL" id="PWK43451.1"/>
    </source>
</evidence>
<dbReference type="OrthoDB" id="7628974at2"/>
<reference evidence="2 3" key="1">
    <citation type="submission" date="2018-05" db="EMBL/GenBank/DDBJ databases">
        <title>Genomic Encyclopedia of Archaeal and Bacterial Type Strains, Phase II (KMG-II): from individual species to whole genera.</title>
        <authorList>
            <person name="Goeker M."/>
        </authorList>
    </citation>
    <scope>NUCLEOTIDE SEQUENCE [LARGE SCALE GENOMIC DNA]</scope>
    <source>
        <strain evidence="2 3">DSM 45184</strain>
    </source>
</reference>
<dbReference type="Pfam" id="PF00931">
    <property type="entry name" value="NB-ARC"/>
    <property type="match status" value="1"/>
</dbReference>
<evidence type="ECO:0000259" key="1">
    <source>
        <dbReference type="PROSITE" id="PS50943"/>
    </source>
</evidence>
<dbReference type="InterPro" id="IPR027417">
    <property type="entry name" value="P-loop_NTPase"/>
</dbReference>
<keyword evidence="3" id="KW-1185">Reference proteome</keyword>
<protein>
    <submittedName>
        <fullName evidence="2">Helix-turn-helix protein</fullName>
    </submittedName>
</protein>
<dbReference type="InterPro" id="IPR002182">
    <property type="entry name" value="NB-ARC"/>
</dbReference>
<organism evidence="2 3">
    <name type="scientific">Actinoplanes xinjiangensis</name>
    <dbReference type="NCBI Taxonomy" id="512350"/>
    <lineage>
        <taxon>Bacteria</taxon>
        <taxon>Bacillati</taxon>
        <taxon>Actinomycetota</taxon>
        <taxon>Actinomycetes</taxon>
        <taxon>Micromonosporales</taxon>
        <taxon>Micromonosporaceae</taxon>
        <taxon>Actinoplanes</taxon>
    </lineage>
</organism>
<name>A0A316FBY1_9ACTN</name>
<dbReference type="PRINTS" id="PR00364">
    <property type="entry name" value="DISEASERSIST"/>
</dbReference>
<evidence type="ECO:0000313" key="3">
    <source>
        <dbReference type="Proteomes" id="UP000245697"/>
    </source>
</evidence>
<dbReference type="InterPro" id="IPR036388">
    <property type="entry name" value="WH-like_DNA-bd_sf"/>
</dbReference>
<dbReference type="Proteomes" id="UP000245697">
    <property type="component" value="Unassembled WGS sequence"/>
</dbReference>
<dbReference type="EMBL" id="QGGR01000013">
    <property type="protein sequence ID" value="PWK43451.1"/>
    <property type="molecule type" value="Genomic_DNA"/>
</dbReference>
<dbReference type="Pfam" id="PF25872">
    <property type="entry name" value="HTH_77"/>
    <property type="match status" value="1"/>
</dbReference>
<dbReference type="Gene3D" id="3.40.50.300">
    <property type="entry name" value="P-loop containing nucleotide triphosphate hydrolases"/>
    <property type="match status" value="1"/>
</dbReference>
<dbReference type="PANTHER" id="PTHR47691:SF3">
    <property type="entry name" value="HTH-TYPE TRANSCRIPTIONAL REGULATOR RV0890C-RELATED"/>
    <property type="match status" value="1"/>
</dbReference>
<comment type="caution">
    <text evidence="2">The sequence shown here is derived from an EMBL/GenBank/DDBJ whole genome shotgun (WGS) entry which is preliminary data.</text>
</comment>
<dbReference type="InterPro" id="IPR058852">
    <property type="entry name" value="HTH_77"/>
</dbReference>
<dbReference type="SUPFAM" id="SSF47413">
    <property type="entry name" value="lambda repressor-like DNA-binding domains"/>
    <property type="match status" value="1"/>
</dbReference>
<dbReference type="InterPro" id="IPR001387">
    <property type="entry name" value="Cro/C1-type_HTH"/>
</dbReference>
<dbReference type="CDD" id="cd00093">
    <property type="entry name" value="HTH_XRE"/>
    <property type="match status" value="1"/>
</dbReference>